<comment type="caution">
    <text evidence="2">The sequence shown here is derived from an EMBL/GenBank/DDBJ whole genome shotgun (WGS) entry which is preliminary data.</text>
</comment>
<dbReference type="RefSeq" id="WP_256308922.1">
    <property type="nucleotide sequence ID" value="NZ_JANHAW010000003.1"/>
</dbReference>
<gene>
    <name evidence="2" type="ORF">ACFSAS_11775</name>
</gene>
<keyword evidence="1" id="KW-0812">Transmembrane</keyword>
<dbReference type="Proteomes" id="UP001597092">
    <property type="component" value="Unassembled WGS sequence"/>
</dbReference>
<keyword evidence="1" id="KW-0472">Membrane</keyword>
<organism evidence="2 3">
    <name type="scientific">Halobellus litoreus</name>
    <dbReference type="NCBI Taxonomy" id="755310"/>
    <lineage>
        <taxon>Archaea</taxon>
        <taxon>Methanobacteriati</taxon>
        <taxon>Methanobacteriota</taxon>
        <taxon>Stenosarchaea group</taxon>
        <taxon>Halobacteria</taxon>
        <taxon>Halobacteriales</taxon>
        <taxon>Haloferacaceae</taxon>
        <taxon>Halobellus</taxon>
    </lineage>
</organism>
<evidence type="ECO:0000313" key="2">
    <source>
        <dbReference type="EMBL" id="MFD1686292.1"/>
    </source>
</evidence>
<protein>
    <submittedName>
        <fullName evidence="2">Uncharacterized protein</fullName>
    </submittedName>
</protein>
<keyword evidence="1" id="KW-1133">Transmembrane helix</keyword>
<name>A0ABD6DVH7_9EURY</name>
<sequence length="68" mass="7430">MTFRALLSAHLSDAVVAAVIFTLYNVYTRDAIGPLAIGIDFISYVVAIFVGFVVIDTLWDRVFGSDTT</sequence>
<evidence type="ECO:0000256" key="1">
    <source>
        <dbReference type="SAM" id="Phobius"/>
    </source>
</evidence>
<accession>A0ABD6DVH7</accession>
<dbReference type="EMBL" id="JBHUDP010000003">
    <property type="protein sequence ID" value="MFD1686292.1"/>
    <property type="molecule type" value="Genomic_DNA"/>
</dbReference>
<proteinExistence type="predicted"/>
<keyword evidence="3" id="KW-1185">Reference proteome</keyword>
<evidence type="ECO:0000313" key="3">
    <source>
        <dbReference type="Proteomes" id="UP001597092"/>
    </source>
</evidence>
<feature type="transmembrane region" description="Helical" evidence="1">
    <location>
        <begin position="41"/>
        <end position="59"/>
    </location>
</feature>
<dbReference type="AlphaFoldDB" id="A0ABD6DVH7"/>
<reference evidence="2 3" key="1">
    <citation type="journal article" date="2019" name="Int. J. Syst. Evol. Microbiol.">
        <title>The Global Catalogue of Microorganisms (GCM) 10K type strain sequencing project: providing services to taxonomists for standard genome sequencing and annotation.</title>
        <authorList>
            <consortium name="The Broad Institute Genomics Platform"/>
            <consortium name="The Broad Institute Genome Sequencing Center for Infectious Disease"/>
            <person name="Wu L."/>
            <person name="Ma J."/>
        </authorList>
    </citation>
    <scope>NUCLEOTIDE SEQUENCE [LARGE SCALE GENOMIC DNA]</scope>
    <source>
        <strain evidence="2 3">CGMCC 1.10387</strain>
    </source>
</reference>